<reference evidence="2" key="1">
    <citation type="journal article" date="2020" name="bioRxiv">
        <title>Chromosome-level reference genome of the European wasp spider Argiope bruennichi: a resource for studies on range expansion and evolutionary adaptation.</title>
        <authorList>
            <person name="Sheffer M.M."/>
            <person name="Hoppe A."/>
            <person name="Krehenwinkel H."/>
            <person name="Uhl G."/>
            <person name="Kuss A.W."/>
            <person name="Jensen L."/>
            <person name="Jensen C."/>
            <person name="Gillespie R.G."/>
            <person name="Hoff K.J."/>
            <person name="Prost S."/>
        </authorList>
    </citation>
    <scope>NUCLEOTIDE SEQUENCE</scope>
</reference>
<comment type="caution">
    <text evidence="2">The sequence shown here is derived from an EMBL/GenBank/DDBJ whole genome shotgun (WGS) entry which is preliminary data.</text>
</comment>
<reference evidence="2" key="2">
    <citation type="submission" date="2020-06" db="EMBL/GenBank/DDBJ databases">
        <authorList>
            <person name="Sheffer M."/>
        </authorList>
    </citation>
    <scope>NUCLEOTIDE SEQUENCE</scope>
</reference>
<dbReference type="Pfam" id="PF23055">
    <property type="entry name" value="DUF7041"/>
    <property type="match status" value="1"/>
</dbReference>
<gene>
    <name evidence="2" type="ORF">HNY73_001600</name>
</gene>
<dbReference type="InterPro" id="IPR055469">
    <property type="entry name" value="DUF7041"/>
</dbReference>
<keyword evidence="3" id="KW-1185">Reference proteome</keyword>
<evidence type="ECO:0000313" key="2">
    <source>
        <dbReference type="EMBL" id="KAF8797320.1"/>
    </source>
</evidence>
<dbReference type="Proteomes" id="UP000807504">
    <property type="component" value="Unassembled WGS sequence"/>
</dbReference>
<accession>A0A8T0G5D9</accession>
<evidence type="ECO:0000259" key="1">
    <source>
        <dbReference type="Pfam" id="PF23055"/>
    </source>
</evidence>
<name>A0A8T0G5D9_ARGBR</name>
<dbReference type="PANTHER" id="PTHR33327">
    <property type="entry name" value="ENDONUCLEASE"/>
    <property type="match status" value="1"/>
</dbReference>
<evidence type="ECO:0000313" key="3">
    <source>
        <dbReference type="Proteomes" id="UP000807504"/>
    </source>
</evidence>
<sequence length="176" mass="20091">MEEYGERTQEICMIKESRPQAADGNAVFLLASDGSTGQLTPPFLVTILHRIKTDGAVSTTVHVSHAMENSTKFHYIVSNMDSKYVSEIDDIITNPPSTAMYETLIKQLIPRIVFSEDQRMRQLFGLEELEDHKPSQFLRYLRSLLGKLGINPHSFIPYGSSVCLLMYRLFYRDSPR</sequence>
<dbReference type="EMBL" id="JABXBU010000001">
    <property type="protein sequence ID" value="KAF8797320.1"/>
    <property type="molecule type" value="Genomic_DNA"/>
</dbReference>
<dbReference type="PANTHER" id="PTHR33327:SF3">
    <property type="entry name" value="RNA-DIRECTED DNA POLYMERASE"/>
    <property type="match status" value="1"/>
</dbReference>
<proteinExistence type="predicted"/>
<organism evidence="2 3">
    <name type="scientific">Argiope bruennichi</name>
    <name type="common">Wasp spider</name>
    <name type="synonym">Aranea bruennichi</name>
    <dbReference type="NCBI Taxonomy" id="94029"/>
    <lineage>
        <taxon>Eukaryota</taxon>
        <taxon>Metazoa</taxon>
        <taxon>Ecdysozoa</taxon>
        <taxon>Arthropoda</taxon>
        <taxon>Chelicerata</taxon>
        <taxon>Arachnida</taxon>
        <taxon>Araneae</taxon>
        <taxon>Araneomorphae</taxon>
        <taxon>Entelegynae</taxon>
        <taxon>Araneoidea</taxon>
        <taxon>Araneidae</taxon>
        <taxon>Argiope</taxon>
    </lineage>
</organism>
<feature type="domain" description="DUF7041" evidence="1">
    <location>
        <begin position="59"/>
        <end position="123"/>
    </location>
</feature>
<protein>
    <recommendedName>
        <fullName evidence="1">DUF7041 domain-containing protein</fullName>
    </recommendedName>
</protein>
<dbReference type="AlphaFoldDB" id="A0A8T0G5D9"/>